<evidence type="ECO:0000259" key="4">
    <source>
        <dbReference type="Pfam" id="PF14870"/>
    </source>
</evidence>
<accession>A0ABX2ETM6</accession>
<dbReference type="InterPro" id="IPR028203">
    <property type="entry name" value="PSII_CF48-like_dom"/>
</dbReference>
<dbReference type="InterPro" id="IPR015943">
    <property type="entry name" value="WD40/YVTN_repeat-like_dom_sf"/>
</dbReference>
<feature type="chain" id="PRO_5047033340" evidence="3">
    <location>
        <begin position="24"/>
        <end position="363"/>
    </location>
</feature>
<dbReference type="Proteomes" id="UP000737171">
    <property type="component" value="Unassembled WGS sequence"/>
</dbReference>
<dbReference type="EMBL" id="JABRWJ010000016">
    <property type="protein sequence ID" value="NRF71997.1"/>
    <property type="molecule type" value="Genomic_DNA"/>
</dbReference>
<protein>
    <submittedName>
        <fullName evidence="5">Glycosyl hydrolase</fullName>
    </submittedName>
</protein>
<organism evidence="5 6">
    <name type="scientific">Pseudaquabacterium terrae</name>
    <dbReference type="NCBI Taxonomy" id="2732868"/>
    <lineage>
        <taxon>Bacteria</taxon>
        <taxon>Pseudomonadati</taxon>
        <taxon>Pseudomonadota</taxon>
        <taxon>Betaproteobacteria</taxon>
        <taxon>Burkholderiales</taxon>
        <taxon>Sphaerotilaceae</taxon>
        <taxon>Pseudaquabacterium</taxon>
    </lineage>
</organism>
<keyword evidence="3" id="KW-0732">Signal</keyword>
<evidence type="ECO:0000256" key="3">
    <source>
        <dbReference type="SAM" id="SignalP"/>
    </source>
</evidence>
<evidence type="ECO:0000256" key="2">
    <source>
        <dbReference type="ARBA" id="ARBA00023276"/>
    </source>
</evidence>
<comment type="caution">
    <text evidence="5">The sequence shown here is derived from an EMBL/GenBank/DDBJ whole genome shotgun (WGS) entry which is preliminary data.</text>
</comment>
<keyword evidence="6" id="KW-1185">Reference proteome</keyword>
<feature type="signal peptide" evidence="3">
    <location>
        <begin position="1"/>
        <end position="23"/>
    </location>
</feature>
<dbReference type="Gene3D" id="2.130.10.10">
    <property type="entry name" value="YVTN repeat-like/Quinoprotein amine dehydrogenase"/>
    <property type="match status" value="2"/>
</dbReference>
<feature type="domain" description="Photosynthesis system II assembly factor Ycf48/Hcf136-like" evidence="4">
    <location>
        <begin position="163"/>
        <end position="234"/>
    </location>
</feature>
<keyword evidence="2" id="KW-0604">Photosystem II</keyword>
<evidence type="ECO:0000313" key="6">
    <source>
        <dbReference type="Proteomes" id="UP000737171"/>
    </source>
</evidence>
<dbReference type="Pfam" id="PF14870">
    <property type="entry name" value="PSII_BNR"/>
    <property type="match status" value="2"/>
</dbReference>
<evidence type="ECO:0000256" key="1">
    <source>
        <dbReference type="ARBA" id="ARBA00022531"/>
    </source>
</evidence>
<name>A0ABX2ETM6_9BURK</name>
<dbReference type="PANTHER" id="PTHR47199:SF2">
    <property type="entry name" value="PHOTOSYSTEM II STABILITY_ASSEMBLY FACTOR HCF136, CHLOROPLASTIC"/>
    <property type="match status" value="1"/>
</dbReference>
<dbReference type="RefSeq" id="WP_173134396.1">
    <property type="nucleotide sequence ID" value="NZ_JABRWJ010000016.1"/>
</dbReference>
<dbReference type="SUPFAM" id="SSF110296">
    <property type="entry name" value="Oligoxyloglucan reducing end-specific cellobiohydrolase"/>
    <property type="match status" value="1"/>
</dbReference>
<reference evidence="5 6" key="1">
    <citation type="submission" date="2020-05" db="EMBL/GenBank/DDBJ databases">
        <title>Aquincola sp. isolate from soil.</title>
        <authorList>
            <person name="Han J."/>
            <person name="Kim D.-U."/>
        </authorList>
    </citation>
    <scope>NUCLEOTIDE SEQUENCE [LARGE SCALE GENOMIC DNA]</scope>
    <source>
        <strain evidence="5 6">S2</strain>
    </source>
</reference>
<feature type="domain" description="Photosynthesis system II assembly factor Ycf48/Hcf136-like" evidence="4">
    <location>
        <begin position="58"/>
        <end position="117"/>
    </location>
</feature>
<gene>
    <name evidence="5" type="ORF">HLB44_33935</name>
</gene>
<keyword evidence="5" id="KW-0378">Hydrolase</keyword>
<dbReference type="PANTHER" id="PTHR47199">
    <property type="entry name" value="PHOTOSYSTEM II STABILITY/ASSEMBLY FACTOR HCF136, CHLOROPLASTIC"/>
    <property type="match status" value="1"/>
</dbReference>
<evidence type="ECO:0000313" key="5">
    <source>
        <dbReference type="EMBL" id="NRF71997.1"/>
    </source>
</evidence>
<dbReference type="GO" id="GO:0016787">
    <property type="term" value="F:hydrolase activity"/>
    <property type="evidence" value="ECO:0007669"/>
    <property type="project" value="UniProtKB-KW"/>
</dbReference>
<keyword evidence="1" id="KW-0602">Photosynthesis</keyword>
<proteinExistence type="predicted"/>
<sequence length="363" mass="37846">MTGRHVAQLTAATICAATFAAFAADFADPIATPARLTERALGAPVFALAESAGVTLGVGPRGHILRSTDTGRSWQQVPSPVSSDLVAVAFAGPRAAWAVGHDGVMLHSTDAGASWHKRLDGHGLGKLMVAHYEKLAAAQPGEAVQRALDEARKAAGGGAALSLLTVWFRDEREGFAAGQFNLLLHTSDGGASWQPWLERTDNPDTYSLHAIAGDASQVWIAGELGLVLRLVRGGAGAADRFERIASPYKGSWFGLDVSQSSVLLYGLRGNAWRSDDGGAHWRRLDTGTDQAINGGLLRPDGGVALLTGRGLLLLGSRDGALARQPRGADAPAAGYALLPLGPRRLALGTREGVRALELATPAP</sequence>